<dbReference type="RefSeq" id="WP_145064771.1">
    <property type="nucleotide sequence ID" value="NZ_CP036287.1"/>
</dbReference>
<keyword evidence="2 5" id="KW-0812">Transmembrane</keyword>
<feature type="transmembrane region" description="Helical" evidence="5">
    <location>
        <begin position="239"/>
        <end position="261"/>
    </location>
</feature>
<dbReference type="KEGG" id="pbap:Pla133_20520"/>
<feature type="transmembrane region" description="Helical" evidence="5">
    <location>
        <begin position="270"/>
        <end position="287"/>
    </location>
</feature>
<evidence type="ECO:0000256" key="4">
    <source>
        <dbReference type="ARBA" id="ARBA00023136"/>
    </source>
</evidence>
<evidence type="ECO:0000256" key="2">
    <source>
        <dbReference type="ARBA" id="ARBA00022692"/>
    </source>
</evidence>
<feature type="transmembrane region" description="Helical" evidence="5">
    <location>
        <begin position="51"/>
        <end position="72"/>
    </location>
</feature>
<evidence type="ECO:0000256" key="5">
    <source>
        <dbReference type="SAM" id="Phobius"/>
    </source>
</evidence>
<keyword evidence="3 5" id="KW-1133">Transmembrane helix</keyword>
<dbReference type="PANTHER" id="PTHR37422:SF13">
    <property type="entry name" value="LIPOPOLYSACCHARIDE BIOSYNTHESIS PROTEIN PA4999-RELATED"/>
    <property type="match status" value="1"/>
</dbReference>
<proteinExistence type="predicted"/>
<dbReference type="InterPro" id="IPR051533">
    <property type="entry name" value="WaaL-like"/>
</dbReference>
<comment type="subcellular location">
    <subcellularLocation>
        <location evidence="1">Membrane</location>
        <topology evidence="1">Multi-pass membrane protein</topology>
    </subcellularLocation>
</comment>
<feature type="transmembrane region" description="Helical" evidence="5">
    <location>
        <begin position="432"/>
        <end position="453"/>
    </location>
</feature>
<dbReference type="EMBL" id="CP036287">
    <property type="protein sequence ID" value="QDU66976.1"/>
    <property type="molecule type" value="Genomic_DNA"/>
</dbReference>
<feature type="transmembrane region" description="Helical" evidence="5">
    <location>
        <begin position="492"/>
        <end position="511"/>
    </location>
</feature>
<evidence type="ECO:0000256" key="1">
    <source>
        <dbReference type="ARBA" id="ARBA00004141"/>
    </source>
</evidence>
<dbReference type="Proteomes" id="UP000316921">
    <property type="component" value="Chromosome"/>
</dbReference>
<dbReference type="Pfam" id="PF04932">
    <property type="entry name" value="Wzy_C"/>
    <property type="match status" value="1"/>
</dbReference>
<dbReference type="InterPro" id="IPR007016">
    <property type="entry name" value="O-antigen_ligase-rel_domated"/>
</dbReference>
<dbReference type="GO" id="GO:0016874">
    <property type="term" value="F:ligase activity"/>
    <property type="evidence" value="ECO:0007669"/>
    <property type="project" value="UniProtKB-KW"/>
</dbReference>
<keyword evidence="4 5" id="KW-0472">Membrane</keyword>
<feature type="domain" description="O-antigen ligase-related" evidence="6">
    <location>
        <begin position="278"/>
        <end position="439"/>
    </location>
</feature>
<evidence type="ECO:0000259" key="6">
    <source>
        <dbReference type="Pfam" id="PF04932"/>
    </source>
</evidence>
<gene>
    <name evidence="7" type="ORF">Pla133_20520</name>
</gene>
<feature type="transmembrane region" description="Helical" evidence="5">
    <location>
        <begin position="29"/>
        <end position="44"/>
    </location>
</feature>
<dbReference type="AlphaFoldDB" id="A0A518BJ28"/>
<organism evidence="7 8">
    <name type="scientific">Engelhardtia mirabilis</name>
    <dbReference type="NCBI Taxonomy" id="2528011"/>
    <lineage>
        <taxon>Bacteria</taxon>
        <taxon>Pseudomonadati</taxon>
        <taxon>Planctomycetota</taxon>
        <taxon>Planctomycetia</taxon>
        <taxon>Planctomycetia incertae sedis</taxon>
        <taxon>Engelhardtia</taxon>
    </lineage>
</organism>
<dbReference type="PANTHER" id="PTHR37422">
    <property type="entry name" value="TEICHURONIC ACID BIOSYNTHESIS PROTEIN TUAE"/>
    <property type="match status" value="1"/>
</dbReference>
<keyword evidence="8" id="KW-1185">Reference proteome</keyword>
<feature type="transmembrane region" description="Helical" evidence="5">
    <location>
        <begin position="523"/>
        <end position="542"/>
    </location>
</feature>
<dbReference type="GO" id="GO:0016020">
    <property type="term" value="C:membrane"/>
    <property type="evidence" value="ECO:0007669"/>
    <property type="project" value="UniProtKB-SubCell"/>
</dbReference>
<accession>A0A518BJ28</accession>
<feature type="transmembrane region" description="Helical" evidence="5">
    <location>
        <begin position="192"/>
        <end position="214"/>
    </location>
</feature>
<feature type="transmembrane region" description="Helical" evidence="5">
    <location>
        <begin position="465"/>
        <end position="486"/>
    </location>
</feature>
<feature type="transmembrane region" description="Helical" evidence="5">
    <location>
        <begin position="78"/>
        <end position="95"/>
    </location>
</feature>
<name>A0A518BJ28_9BACT</name>
<protein>
    <submittedName>
        <fullName evidence="7">O-Antigen ligase</fullName>
    </submittedName>
</protein>
<feature type="transmembrane region" description="Helical" evidence="5">
    <location>
        <begin position="107"/>
        <end position="128"/>
    </location>
</feature>
<feature type="transmembrane region" description="Helical" evidence="5">
    <location>
        <begin position="293"/>
        <end position="312"/>
    </location>
</feature>
<evidence type="ECO:0000313" key="7">
    <source>
        <dbReference type="EMBL" id="QDU66976.1"/>
    </source>
</evidence>
<feature type="transmembrane region" description="Helical" evidence="5">
    <location>
        <begin position="319"/>
        <end position="338"/>
    </location>
</feature>
<reference evidence="7 8" key="1">
    <citation type="submission" date="2019-02" db="EMBL/GenBank/DDBJ databases">
        <title>Deep-cultivation of Planctomycetes and their phenomic and genomic characterization uncovers novel biology.</title>
        <authorList>
            <person name="Wiegand S."/>
            <person name="Jogler M."/>
            <person name="Boedeker C."/>
            <person name="Pinto D."/>
            <person name="Vollmers J."/>
            <person name="Rivas-Marin E."/>
            <person name="Kohn T."/>
            <person name="Peeters S.H."/>
            <person name="Heuer A."/>
            <person name="Rast P."/>
            <person name="Oberbeckmann S."/>
            <person name="Bunk B."/>
            <person name="Jeske O."/>
            <person name="Meyerdierks A."/>
            <person name="Storesund J.E."/>
            <person name="Kallscheuer N."/>
            <person name="Luecker S."/>
            <person name="Lage O.M."/>
            <person name="Pohl T."/>
            <person name="Merkel B.J."/>
            <person name="Hornburger P."/>
            <person name="Mueller R.-W."/>
            <person name="Bruemmer F."/>
            <person name="Labrenz M."/>
            <person name="Spormann A.M."/>
            <person name="Op den Camp H."/>
            <person name="Overmann J."/>
            <person name="Amann R."/>
            <person name="Jetten M.S.M."/>
            <person name="Mascher T."/>
            <person name="Medema M.H."/>
            <person name="Devos D.P."/>
            <person name="Kaster A.-K."/>
            <person name="Ovreas L."/>
            <person name="Rohde M."/>
            <person name="Galperin M.Y."/>
            <person name="Jogler C."/>
        </authorList>
    </citation>
    <scope>NUCLEOTIDE SEQUENCE [LARGE SCALE GENOMIC DNA]</scope>
    <source>
        <strain evidence="7 8">Pla133</strain>
    </source>
</reference>
<keyword evidence="7" id="KW-0436">Ligase</keyword>
<evidence type="ECO:0000256" key="3">
    <source>
        <dbReference type="ARBA" id="ARBA00022989"/>
    </source>
</evidence>
<sequence length="686" mass="73859">MSSPVRIALAALLAAPTVAHSVYRGGDSAWLLALLFLLPIALAWRDPVRGLLGGMAGAFLLPLVPVMLHLMPFAAERVWLHGTLAGLVLSGAATARATGSLAPWLRWTVALGAAWSIAAGVRGVIVALPEGAPWVGEMLAVAARDLVLPRPQIEAIHPLAVLELRLEYLTLLWFSGELLAGRDDAVRRLTRVVAGMLLVGLLVGAADFVIAALYRGENLVERLQAQFPRNHRPLLDHNALGTTMVLLLPVLLGCVTAVFIGRRRAQRPPLGPALAGAAFSCATLYLISSRSKAALGAFAVSLLLFGLVTFGVRRALGTWWIAGPLLLGAVSAVGLQFLPVETAQRLASNRYLADAIRVGRLDAATSYLRANRSAPWSAALAMGVDAPLLGQGLGRTPARMVDFRDPERRVQFNPLHENAHNQVLQSFAEEGAVGVVLLLMPFGLAIAGARRGLRRRRALDDDREWPVVAGLVVAPVALLINLQVGHALLEPSVAYIVAILFGAAASLGMDTGESSHDAATGRARRWSAIAVVVLLGLSPALWTSRPPLAGFSFGCFPWVEWPGGQRDRLLGPDARWMQVWGDGPRIKMPVKDGRSALYTTPWFTDVELNGVRVVEDYQPPRKDPAVREFPSAILFAEAPEGIVEGDLVEVRVLTNPPYAESMHYDIGRPWFGLRIGTPFFRRPQGE</sequence>
<evidence type="ECO:0000313" key="8">
    <source>
        <dbReference type="Proteomes" id="UP000316921"/>
    </source>
</evidence>